<dbReference type="PANTHER" id="PTHR43229:SF2">
    <property type="entry name" value="NODULATION PROTEIN J"/>
    <property type="match status" value="1"/>
</dbReference>
<protein>
    <submittedName>
        <fullName evidence="2">ABC transporter permease</fullName>
    </submittedName>
</protein>
<gene>
    <name evidence="2" type="ORF">ACFOKC_13735</name>
</gene>
<feature type="transmembrane region" description="Helical" evidence="1">
    <location>
        <begin position="35"/>
        <end position="54"/>
    </location>
</feature>
<evidence type="ECO:0000256" key="1">
    <source>
        <dbReference type="SAM" id="Phobius"/>
    </source>
</evidence>
<comment type="caution">
    <text evidence="2">The sequence shown here is derived from an EMBL/GenBank/DDBJ whole genome shotgun (WGS) entry which is preliminary data.</text>
</comment>
<dbReference type="Proteomes" id="UP001595660">
    <property type="component" value="Unassembled WGS sequence"/>
</dbReference>
<dbReference type="GeneID" id="69118199"/>
<feature type="transmembrane region" description="Helical" evidence="1">
    <location>
        <begin position="153"/>
        <end position="176"/>
    </location>
</feature>
<dbReference type="InterPro" id="IPR051784">
    <property type="entry name" value="Nod_factor_ABC_transporter"/>
</dbReference>
<reference evidence="2 3" key="1">
    <citation type="journal article" date="2019" name="Int. J. Syst. Evol. Microbiol.">
        <title>The Global Catalogue of Microorganisms (GCM) 10K type strain sequencing project: providing services to taxonomists for standard genome sequencing and annotation.</title>
        <authorList>
            <consortium name="The Broad Institute Genomics Platform"/>
            <consortium name="The Broad Institute Genome Sequencing Center for Infectious Disease"/>
            <person name="Wu L."/>
            <person name="Ma J."/>
        </authorList>
    </citation>
    <scope>NUCLEOTIDE SEQUENCE [LARGE SCALE GENOMIC DNA]</scope>
    <source>
        <strain evidence="2 3">CGMCC 1.12562</strain>
    </source>
</reference>
<keyword evidence="1" id="KW-0472">Membrane</keyword>
<evidence type="ECO:0000313" key="2">
    <source>
        <dbReference type="EMBL" id="MFC3478786.1"/>
    </source>
</evidence>
<feature type="transmembrane region" description="Helical" evidence="1">
    <location>
        <begin position="236"/>
        <end position="257"/>
    </location>
</feature>
<dbReference type="AlphaFoldDB" id="A0ABD5NHR9"/>
<proteinExistence type="predicted"/>
<accession>A0ABD5NHR9</accession>
<keyword evidence="1" id="KW-0812">Transmembrane</keyword>
<sequence length="270" mass="29267">MSAAAPAGDIDTGARGYLRFCRASLRKRVLLMIRYPVNFFSQIATMFILFAGVFLGGRAIAPAAISDTIGGIIVGYLLWSLSMSAFSGLSWNVTRESQWGTLEQLFMSPFGFGPVMLAKTVVNVLVSFFTGALVLLFMMTLTGTWLAVNPLTLLPLGVLAVAPALGVGFALGGLAIRFKRVENLFQIMQFVFVALIAAPVDQYPLLKWVPLAQGSQLLQAAMRDGVALWEFPAGELGVLVATAVGYLALGYAAFYYCQRWARREGVMGHY</sequence>
<dbReference type="RefSeq" id="WP_232569788.1">
    <property type="nucleotide sequence ID" value="NZ_CP089466.1"/>
</dbReference>
<name>A0ABD5NHR9_9EURY</name>
<keyword evidence="1" id="KW-1133">Transmembrane helix</keyword>
<feature type="transmembrane region" description="Helical" evidence="1">
    <location>
        <begin position="124"/>
        <end position="147"/>
    </location>
</feature>
<evidence type="ECO:0000313" key="3">
    <source>
        <dbReference type="Proteomes" id="UP001595660"/>
    </source>
</evidence>
<dbReference type="PANTHER" id="PTHR43229">
    <property type="entry name" value="NODULATION PROTEIN J"/>
    <property type="match status" value="1"/>
</dbReference>
<keyword evidence="3" id="KW-1185">Reference proteome</keyword>
<organism evidence="2 3">
    <name type="scientific">Halobacterium litoreum</name>
    <dbReference type="NCBI Taxonomy" id="2039234"/>
    <lineage>
        <taxon>Archaea</taxon>
        <taxon>Methanobacteriati</taxon>
        <taxon>Methanobacteriota</taxon>
        <taxon>Stenosarchaea group</taxon>
        <taxon>Halobacteria</taxon>
        <taxon>Halobacteriales</taxon>
        <taxon>Halobacteriaceae</taxon>
        <taxon>Halobacterium</taxon>
    </lineage>
</organism>
<dbReference type="EMBL" id="JBHRWN010000002">
    <property type="protein sequence ID" value="MFC3478786.1"/>
    <property type="molecule type" value="Genomic_DNA"/>
</dbReference>